<evidence type="ECO:0000313" key="1">
    <source>
        <dbReference type="EMBL" id="PRP67637.1"/>
    </source>
</evidence>
<evidence type="ECO:0000313" key="2">
    <source>
        <dbReference type="Proteomes" id="UP000239532"/>
    </source>
</evidence>
<dbReference type="Proteomes" id="UP000239532">
    <property type="component" value="Unassembled WGS sequence"/>
</dbReference>
<dbReference type="EMBL" id="MQUC01000003">
    <property type="protein sequence ID" value="PRP67637.1"/>
    <property type="molecule type" value="Genomic_DNA"/>
</dbReference>
<name>A0A2S9WVX4_9FLAO</name>
<dbReference type="OrthoDB" id="1367358at2"/>
<accession>A0A2S9WVX4</accession>
<reference evidence="1 2" key="1">
    <citation type="submission" date="2016-11" db="EMBL/GenBank/DDBJ databases">
        <title>Trade-off between light-utilization and light-protection in marine flavobacteria.</title>
        <authorList>
            <person name="Kumagai Y."/>
        </authorList>
    </citation>
    <scope>NUCLEOTIDE SEQUENCE [LARGE SCALE GENOMIC DNA]</scope>
    <source>
        <strain evidence="1 2">JCM 17109</strain>
    </source>
</reference>
<organism evidence="1 2">
    <name type="scientific">Nonlabens agnitus</name>
    <dbReference type="NCBI Taxonomy" id="870484"/>
    <lineage>
        <taxon>Bacteria</taxon>
        <taxon>Pseudomonadati</taxon>
        <taxon>Bacteroidota</taxon>
        <taxon>Flavobacteriia</taxon>
        <taxon>Flavobacteriales</taxon>
        <taxon>Flavobacteriaceae</taxon>
        <taxon>Nonlabens</taxon>
    </lineage>
</organism>
<comment type="caution">
    <text evidence="1">The sequence shown here is derived from an EMBL/GenBank/DDBJ whole genome shotgun (WGS) entry which is preliminary data.</text>
</comment>
<proteinExistence type="predicted"/>
<protein>
    <submittedName>
        <fullName evidence="1">Uncharacterized protein</fullName>
    </submittedName>
</protein>
<sequence length="82" mass="8936">MSIRLGNSCGNCEHLSSEHKCGVHDVFVNAHYTCHSFSLKAKMEDDRGCTSCARYGKPSCPHSEKATAGMMCNSWAPEKVAV</sequence>
<keyword evidence="2" id="KW-1185">Reference proteome</keyword>
<gene>
    <name evidence="1" type="ORF">BST86_11315</name>
</gene>
<dbReference type="AlphaFoldDB" id="A0A2S9WVX4"/>
<dbReference type="RefSeq" id="WP_105983347.1">
    <property type="nucleotide sequence ID" value="NZ_MQUC01000003.1"/>
</dbReference>